<keyword evidence="3" id="KW-1185">Reference proteome</keyword>
<dbReference type="EMBL" id="CP012154">
    <property type="protein sequence ID" value="AKS41521.1"/>
    <property type="molecule type" value="Genomic_DNA"/>
</dbReference>
<accession>A0A0K0XV74</accession>
<dbReference type="STRING" id="1579979.WM2015_1147"/>
<dbReference type="Proteomes" id="UP000066624">
    <property type="component" value="Chromosome"/>
</dbReference>
<gene>
    <name evidence="2" type="ORF">WM2015_1147</name>
</gene>
<evidence type="ECO:0000313" key="3">
    <source>
        <dbReference type="Proteomes" id="UP000066624"/>
    </source>
</evidence>
<sequence>MSSFRCSTAAGTALVLVALLISPSTPATPPVDAVPFYCAATVEPGSEALLECRRSDTRELIPVVPPGLFLFITDVMTQPASEAVEGVFTASFGRDQQGSDFPGTPSLDLIGHPFQMLNFTTPYVILAEGEALAVANSAQSDFAIEVRASGYLSGTFVEPPPAVIFLDRFEETQD</sequence>
<dbReference type="KEGG" id="wma:WM2015_1147"/>
<name>A0A0K0XV74_9GAMM</name>
<feature type="chain" id="PRO_5005454453" description="Secreted protein" evidence="1">
    <location>
        <begin position="28"/>
        <end position="174"/>
    </location>
</feature>
<keyword evidence="1" id="KW-0732">Signal</keyword>
<evidence type="ECO:0000256" key="1">
    <source>
        <dbReference type="SAM" id="SignalP"/>
    </source>
</evidence>
<feature type="signal peptide" evidence="1">
    <location>
        <begin position="1"/>
        <end position="27"/>
    </location>
</feature>
<proteinExistence type="predicted"/>
<protein>
    <recommendedName>
        <fullName evidence="4">Secreted protein</fullName>
    </recommendedName>
</protein>
<evidence type="ECO:0000313" key="2">
    <source>
        <dbReference type="EMBL" id="AKS41521.1"/>
    </source>
</evidence>
<reference evidence="2 3" key="1">
    <citation type="submission" date="2015-07" db="EMBL/GenBank/DDBJ databases">
        <authorList>
            <person name="Noorani M."/>
        </authorList>
    </citation>
    <scope>NUCLEOTIDE SEQUENCE [LARGE SCALE GENOMIC DNA]</scope>
    <source>
        <strain evidence="2 3">KCTC 42284</strain>
    </source>
</reference>
<evidence type="ECO:0008006" key="4">
    <source>
        <dbReference type="Google" id="ProtNLM"/>
    </source>
</evidence>
<organism evidence="2 3">
    <name type="scientific">Wenzhouxiangella marina</name>
    <dbReference type="NCBI Taxonomy" id="1579979"/>
    <lineage>
        <taxon>Bacteria</taxon>
        <taxon>Pseudomonadati</taxon>
        <taxon>Pseudomonadota</taxon>
        <taxon>Gammaproteobacteria</taxon>
        <taxon>Chromatiales</taxon>
        <taxon>Wenzhouxiangellaceae</taxon>
        <taxon>Wenzhouxiangella</taxon>
    </lineage>
</organism>
<dbReference type="AlphaFoldDB" id="A0A0K0XV74"/>